<evidence type="ECO:0000256" key="1">
    <source>
        <dbReference type="ARBA" id="ARBA00009520"/>
    </source>
</evidence>
<comment type="similarity">
    <text evidence="1">Belongs to the Necrosis inducing protein (NPP1) family.</text>
</comment>
<sequence>MGPRARRRRSVTPPILIRAQKAAKRLGVLSHPPPPPHTPYFPPPLVPQLTAMAHFLSFLKSAVACGLLSIAAVRAAPLESRAVIAHDAVVGFPQTVPSGTTGQVYLAYQPHLFVNNGCVPFPAVDAQGNTSGGLKPSGGSSSNCSKSTGQIYVRGGLNSAGVYGLLYSWYFPKDEPSTGIGHRHDWEGTIVYLRDATSTSPDNIIAVCPSAHGGWDCSTNGFSLSGSSPLIEYSSTWPLDHSMMLTSTVGGTQPLIAWEDLPAAAQAALTNTDFGAANVQVKDPSFLNNLNAATY</sequence>
<evidence type="ECO:0000313" key="3">
    <source>
        <dbReference type="EMBL" id="CAK5271286.1"/>
    </source>
</evidence>
<name>A0AAD2Q392_9AGAR</name>
<dbReference type="InterPro" id="IPR008701">
    <property type="entry name" value="NPP1"/>
</dbReference>
<dbReference type="Proteomes" id="UP001295794">
    <property type="component" value="Unassembled WGS sequence"/>
</dbReference>
<keyword evidence="4" id="KW-1185">Reference proteome</keyword>
<dbReference type="AlphaFoldDB" id="A0AAD2Q392"/>
<reference evidence="3" key="1">
    <citation type="submission" date="2023-11" db="EMBL/GenBank/DDBJ databases">
        <authorList>
            <person name="De Vega J J."/>
            <person name="De Vega J J."/>
        </authorList>
    </citation>
    <scope>NUCLEOTIDE SEQUENCE</scope>
</reference>
<dbReference type="PANTHER" id="PTHR33657">
    <property type="entry name" value="DOMAIN PROTEIN, PUTATIVE (AFU_ORTHOLOGUE AFUA_5G00600)-RELATED"/>
    <property type="match status" value="1"/>
</dbReference>
<keyword evidence="2" id="KW-0843">Virulence</keyword>
<protein>
    <recommendedName>
        <fullName evidence="5">Necrosis inducing protein</fullName>
    </recommendedName>
</protein>
<evidence type="ECO:0000313" key="4">
    <source>
        <dbReference type="Proteomes" id="UP001295794"/>
    </source>
</evidence>
<evidence type="ECO:0008006" key="5">
    <source>
        <dbReference type="Google" id="ProtNLM"/>
    </source>
</evidence>
<proteinExistence type="inferred from homology"/>
<comment type="caution">
    <text evidence="3">The sequence shown here is derived from an EMBL/GenBank/DDBJ whole genome shotgun (WGS) entry which is preliminary data.</text>
</comment>
<evidence type="ECO:0000256" key="2">
    <source>
        <dbReference type="ARBA" id="ARBA00023026"/>
    </source>
</evidence>
<gene>
    <name evidence="3" type="ORF">MYCIT1_LOCUS16230</name>
</gene>
<accession>A0AAD2Q392</accession>
<dbReference type="PANTHER" id="PTHR33657:SF8">
    <property type="entry name" value="DOMAIN PROTEIN, PUTATIVE (AFU_ORTHOLOGUE AFUA_5G00600)-RELATED"/>
    <property type="match status" value="1"/>
</dbReference>
<organism evidence="3 4">
    <name type="scientific">Mycena citricolor</name>
    <dbReference type="NCBI Taxonomy" id="2018698"/>
    <lineage>
        <taxon>Eukaryota</taxon>
        <taxon>Fungi</taxon>
        <taxon>Dikarya</taxon>
        <taxon>Basidiomycota</taxon>
        <taxon>Agaricomycotina</taxon>
        <taxon>Agaricomycetes</taxon>
        <taxon>Agaricomycetidae</taxon>
        <taxon>Agaricales</taxon>
        <taxon>Marasmiineae</taxon>
        <taxon>Mycenaceae</taxon>
        <taxon>Mycena</taxon>
    </lineage>
</organism>
<dbReference type="PIRSF" id="PIRSF029958">
    <property type="entry name" value="Necrosis-inducing_protein"/>
    <property type="match status" value="1"/>
</dbReference>
<dbReference type="Pfam" id="PF05630">
    <property type="entry name" value="NPP1"/>
    <property type="match status" value="1"/>
</dbReference>
<dbReference type="EMBL" id="CAVNYO010000169">
    <property type="protein sequence ID" value="CAK5271286.1"/>
    <property type="molecule type" value="Genomic_DNA"/>
</dbReference>